<evidence type="ECO:0000256" key="1">
    <source>
        <dbReference type="SAM" id="MobiDB-lite"/>
    </source>
</evidence>
<feature type="region of interest" description="Disordered" evidence="1">
    <location>
        <begin position="52"/>
        <end position="71"/>
    </location>
</feature>
<comment type="caution">
    <text evidence="2">The sequence shown here is derived from an EMBL/GenBank/DDBJ whole genome shotgun (WGS) entry which is preliminary data.</text>
</comment>
<dbReference type="EMBL" id="JAWDGP010000581">
    <property type="protein sequence ID" value="KAK3799364.1"/>
    <property type="molecule type" value="Genomic_DNA"/>
</dbReference>
<name>A0AAE1E9H5_9GAST</name>
<gene>
    <name evidence="2" type="ORF">RRG08_063503</name>
</gene>
<accession>A0AAE1E9H5</accession>
<evidence type="ECO:0000313" key="2">
    <source>
        <dbReference type="EMBL" id="KAK3799364.1"/>
    </source>
</evidence>
<proteinExistence type="predicted"/>
<protein>
    <submittedName>
        <fullName evidence="2">Uncharacterized protein</fullName>
    </submittedName>
</protein>
<evidence type="ECO:0000313" key="3">
    <source>
        <dbReference type="Proteomes" id="UP001283361"/>
    </source>
</evidence>
<keyword evidence="3" id="KW-1185">Reference proteome</keyword>
<reference evidence="2" key="1">
    <citation type="journal article" date="2023" name="G3 (Bethesda)">
        <title>A reference genome for the long-term kleptoplast-retaining sea slug Elysia crispata morphotype clarki.</title>
        <authorList>
            <person name="Eastman K.E."/>
            <person name="Pendleton A.L."/>
            <person name="Shaikh M.A."/>
            <person name="Suttiyut T."/>
            <person name="Ogas R."/>
            <person name="Tomko P."/>
            <person name="Gavelis G."/>
            <person name="Widhalm J.R."/>
            <person name="Wisecaver J.H."/>
        </authorList>
    </citation>
    <scope>NUCLEOTIDE SEQUENCE</scope>
    <source>
        <strain evidence="2">ECLA1</strain>
    </source>
</reference>
<dbReference type="AlphaFoldDB" id="A0AAE1E9H5"/>
<feature type="compositionally biased region" description="Polar residues" evidence="1">
    <location>
        <begin position="59"/>
        <end position="69"/>
    </location>
</feature>
<organism evidence="2 3">
    <name type="scientific">Elysia crispata</name>
    <name type="common">lettuce slug</name>
    <dbReference type="NCBI Taxonomy" id="231223"/>
    <lineage>
        <taxon>Eukaryota</taxon>
        <taxon>Metazoa</taxon>
        <taxon>Spiralia</taxon>
        <taxon>Lophotrochozoa</taxon>
        <taxon>Mollusca</taxon>
        <taxon>Gastropoda</taxon>
        <taxon>Heterobranchia</taxon>
        <taxon>Euthyneura</taxon>
        <taxon>Panpulmonata</taxon>
        <taxon>Sacoglossa</taxon>
        <taxon>Placobranchoidea</taxon>
        <taxon>Plakobranchidae</taxon>
        <taxon>Elysia</taxon>
    </lineage>
</organism>
<dbReference type="Proteomes" id="UP001283361">
    <property type="component" value="Unassembled WGS sequence"/>
</dbReference>
<sequence>MDSFVSNVCAKVKHYCLSSNKRVVIFRLLALVTTGAALSFCLGQYQTDSPEDVGEIPNAQKQQGYSGSGISVKPGSPYGPVFPGGLDNSKIYENHEEPGDSEILEYLNSTGKPDGLLNPSISGSSDQRRDTPERCGGTQGNTCVNGMASCISGKCVCNGPYVRGHGAFNCYEKDVLAMELKNDPLLTTFSKETVPFPFPCRYLITHVQQELRNQHNQKIGTCEFMVHGFNAKRRGKFFVLGFDLAANLNYDSGKNVKLSSRNYGFLRNGVPSVKFEGTMGDFLSDGPWENDSVTYVDELNGIRVNLSAGSSNKRIIFAVERCGFYVLLVPYDIVYMRSQASIPGLAVSVRIDFNIQWYSKDTAMGLAPSFGEQGYLKGHHIPGLSHRQSMLVRAFTKDVKQNLITGGVEQCEAVGVAFKMCTRQKLRAAMHSCYWMLDQPRFINCVDKTINSMELLKLFAECVNVWCKDSPCLNVQADIISSGCHKVSRIPELHEYLDGQLCQTYPPFSLKI</sequence>
<feature type="region of interest" description="Disordered" evidence="1">
    <location>
        <begin position="113"/>
        <end position="137"/>
    </location>
</feature>